<name>A0A0C5WZ44_NOCSI</name>
<dbReference type="OrthoDB" id="9797931at2"/>
<dbReference type="InterPro" id="IPR036291">
    <property type="entry name" value="NAD(P)-bd_dom_sf"/>
</dbReference>
<dbReference type="GO" id="GO:0046872">
    <property type="term" value="F:metal ion binding"/>
    <property type="evidence" value="ECO:0007669"/>
    <property type="project" value="UniProtKB-KW"/>
</dbReference>
<dbReference type="InterPro" id="IPR013149">
    <property type="entry name" value="ADH-like_C"/>
</dbReference>
<protein>
    <submittedName>
        <fullName evidence="6">Alcohol dehydrogenase</fullName>
        <ecNumber evidence="6">1.1.1.1</ecNumber>
    </submittedName>
</protein>
<dbReference type="InterPro" id="IPR011032">
    <property type="entry name" value="GroES-like_sf"/>
</dbReference>
<dbReference type="SMART" id="SM00829">
    <property type="entry name" value="PKS_ER"/>
    <property type="match status" value="1"/>
</dbReference>
<dbReference type="Proteomes" id="UP000030300">
    <property type="component" value="Chromosome"/>
</dbReference>
<dbReference type="GeneID" id="96611010"/>
<dbReference type="InterPro" id="IPR013154">
    <property type="entry name" value="ADH-like_N"/>
</dbReference>
<dbReference type="Gene3D" id="3.90.180.10">
    <property type="entry name" value="Medium-chain alcohol dehydrogenases, catalytic domain"/>
    <property type="match status" value="2"/>
</dbReference>
<dbReference type="EMBL" id="CP009896">
    <property type="protein sequence ID" value="AJR18618.1"/>
    <property type="molecule type" value="Genomic_DNA"/>
</dbReference>
<dbReference type="AlphaFoldDB" id="A0A0C5WZ44"/>
<evidence type="ECO:0000256" key="5">
    <source>
        <dbReference type="ARBA" id="ARBA00023002"/>
    </source>
</evidence>
<evidence type="ECO:0000256" key="2">
    <source>
        <dbReference type="ARBA" id="ARBA00008072"/>
    </source>
</evidence>
<dbReference type="Gene3D" id="3.40.50.720">
    <property type="entry name" value="NAD(P)-binding Rossmann-like Domain"/>
    <property type="match status" value="1"/>
</dbReference>
<proteinExistence type="inferred from homology"/>
<keyword evidence="4" id="KW-0862">Zinc</keyword>
<dbReference type="KEGG" id="psim:KR76_19615"/>
<dbReference type="HOGENOM" id="CLU_026673_11_0_11"/>
<evidence type="ECO:0000256" key="1">
    <source>
        <dbReference type="ARBA" id="ARBA00001947"/>
    </source>
</evidence>
<evidence type="ECO:0000313" key="7">
    <source>
        <dbReference type="Proteomes" id="UP000030300"/>
    </source>
</evidence>
<dbReference type="Pfam" id="PF00107">
    <property type="entry name" value="ADH_zinc_N"/>
    <property type="match status" value="1"/>
</dbReference>
<evidence type="ECO:0000256" key="3">
    <source>
        <dbReference type="ARBA" id="ARBA00022723"/>
    </source>
</evidence>
<dbReference type="RefSeq" id="WP_052138888.1">
    <property type="nucleotide sequence ID" value="NZ_BJMC01000022.1"/>
</dbReference>
<organism evidence="6 7">
    <name type="scientific">Nocardioides simplex</name>
    <name type="common">Arthrobacter simplex</name>
    <dbReference type="NCBI Taxonomy" id="2045"/>
    <lineage>
        <taxon>Bacteria</taxon>
        <taxon>Bacillati</taxon>
        <taxon>Actinomycetota</taxon>
        <taxon>Actinomycetes</taxon>
        <taxon>Propionibacteriales</taxon>
        <taxon>Nocardioidaceae</taxon>
        <taxon>Pimelobacter</taxon>
    </lineage>
</organism>
<keyword evidence="7" id="KW-1185">Reference proteome</keyword>
<dbReference type="GO" id="GO:0004022">
    <property type="term" value="F:alcohol dehydrogenase (NAD+) activity"/>
    <property type="evidence" value="ECO:0007669"/>
    <property type="project" value="UniProtKB-EC"/>
</dbReference>
<evidence type="ECO:0000256" key="4">
    <source>
        <dbReference type="ARBA" id="ARBA00022833"/>
    </source>
</evidence>
<dbReference type="SUPFAM" id="SSF51735">
    <property type="entry name" value="NAD(P)-binding Rossmann-fold domains"/>
    <property type="match status" value="1"/>
</dbReference>
<dbReference type="InterPro" id="IPR020843">
    <property type="entry name" value="ER"/>
</dbReference>
<comment type="similarity">
    <text evidence="2">Belongs to the zinc-containing alcohol dehydrogenase family.</text>
</comment>
<keyword evidence="5 6" id="KW-0560">Oxidoreductase</keyword>
<dbReference type="STRING" id="2045.KR76_19615"/>
<dbReference type="PANTHER" id="PTHR43350:SF19">
    <property type="entry name" value="D-GULOSIDE 3-DEHYDROGENASE"/>
    <property type="match status" value="1"/>
</dbReference>
<dbReference type="Pfam" id="PF08240">
    <property type="entry name" value="ADH_N"/>
    <property type="match status" value="1"/>
</dbReference>
<dbReference type="EC" id="1.1.1.1" evidence="6"/>
<comment type="cofactor">
    <cofactor evidence="1">
        <name>Zn(2+)</name>
        <dbReference type="ChEBI" id="CHEBI:29105"/>
    </cofactor>
</comment>
<gene>
    <name evidence="6" type="ORF">KR76_19615</name>
</gene>
<keyword evidence="3" id="KW-0479">Metal-binding</keyword>
<evidence type="ECO:0000313" key="6">
    <source>
        <dbReference type="EMBL" id="AJR18618.1"/>
    </source>
</evidence>
<sequence length="319" mass="32690">MRAALVTGPSRLEVVEVPDPAPGPGEVLIRTEVAAICGSDLHLAAEGGNGMPGSPGHEAVGVVVESRSASLVVGTRVLCTPPAAVAACFADLQVLPPSAVVPVPDGVPADRLVLAQQLGTAIFAMKRFWPATAEPRAAAVVGTGPAGLAFVQLLRRAGFDQVIASDLSPARLATATSYGATTVVHAPDDDVVAVVDELTGGAGVELAIEAAGTAATRHQAMRMVRDEGRIGLFGLYGDDELETWPMRAVFRKRATLDMTWNAQLEDGLASFAEAVEIVSAAAPDAPTMLSHTFGLEDVAEAFALAGDPSRGAGKVALAF</sequence>
<accession>A0A0C5WZ44</accession>
<dbReference type="SUPFAM" id="SSF50129">
    <property type="entry name" value="GroES-like"/>
    <property type="match status" value="1"/>
</dbReference>
<reference evidence="6 7" key="1">
    <citation type="journal article" date="2015" name="Genome Announc.">
        <title>Complete Genome Sequence of Steroid-Transforming Nocardioides simplex VKM Ac-2033D.</title>
        <authorList>
            <person name="Shtratnikova V.Y."/>
            <person name="Schelkunov M.I."/>
            <person name="Pekov Y.A."/>
            <person name="Fokina V.V."/>
            <person name="Logacheva M.D."/>
            <person name="Sokolov S.L."/>
            <person name="Bragin E.Y."/>
            <person name="Ashapkin V.V."/>
            <person name="Donova M.V."/>
        </authorList>
    </citation>
    <scope>NUCLEOTIDE SEQUENCE [LARGE SCALE GENOMIC DNA]</scope>
    <source>
        <strain evidence="6 7">VKM Ac-2033D</strain>
    </source>
</reference>
<dbReference type="PANTHER" id="PTHR43350">
    <property type="entry name" value="NAD-DEPENDENT ALCOHOL DEHYDROGENASE"/>
    <property type="match status" value="1"/>
</dbReference>